<protein>
    <submittedName>
        <fullName evidence="3">Prepilin-type N-terminal cleavage/methylation domain-containing protein</fullName>
    </submittedName>
</protein>
<feature type="region of interest" description="Disordered" evidence="1">
    <location>
        <begin position="288"/>
        <end position="310"/>
    </location>
</feature>
<feature type="compositionally biased region" description="Low complexity" evidence="1">
    <location>
        <begin position="79"/>
        <end position="117"/>
    </location>
</feature>
<dbReference type="Proteomes" id="UP000676194">
    <property type="component" value="Chromosome"/>
</dbReference>
<feature type="region of interest" description="Disordered" evidence="1">
    <location>
        <begin position="77"/>
        <end position="117"/>
    </location>
</feature>
<dbReference type="RefSeq" id="WP_213499341.1">
    <property type="nucleotide sequence ID" value="NZ_CP074694.1"/>
</dbReference>
<keyword evidence="2" id="KW-0472">Membrane</keyword>
<dbReference type="InterPro" id="IPR012902">
    <property type="entry name" value="N_methyl_site"/>
</dbReference>
<keyword evidence="2" id="KW-1133">Transmembrane helix</keyword>
<accession>A0A8E6BAX2</accession>
<organism evidence="3 4">
    <name type="scientific">Telmatocola sphagniphila</name>
    <dbReference type="NCBI Taxonomy" id="1123043"/>
    <lineage>
        <taxon>Bacteria</taxon>
        <taxon>Pseudomonadati</taxon>
        <taxon>Planctomycetota</taxon>
        <taxon>Planctomycetia</taxon>
        <taxon>Gemmatales</taxon>
        <taxon>Gemmataceae</taxon>
    </lineage>
</organism>
<keyword evidence="2" id="KW-0812">Transmembrane</keyword>
<evidence type="ECO:0000256" key="2">
    <source>
        <dbReference type="SAM" id="Phobius"/>
    </source>
</evidence>
<sequence>MIYRNTHRRGFTLLEVILACSISILLLAGLYIALDLQVRMAAAGREKIEKATIVRAIFGRVTRDLLPCVSQTYAINPASSGSSSSGSGSTSTSSTTGSSSTTSSTTSTTSTTPGTNINGVVVVPVGSGVIGSSTQCTIFIARPTSSYDIIDPNSGLPYTTAQQSSSLSADTVQPGDQRRVIYWLGSSSNGLCREEDTWITSDTVEDSTQPDTGNESNYVIAPEVTNLQFEYFDGTNWNDTWDGSTYLTDGVTVMGPPMAIRVHIWIATGKGDESKEYQKVIAILASPNQTTNASVGTSGSSAAQLNGSSP</sequence>
<dbReference type="Pfam" id="PF07963">
    <property type="entry name" value="N_methyl"/>
    <property type="match status" value="1"/>
</dbReference>
<evidence type="ECO:0000313" key="4">
    <source>
        <dbReference type="Proteomes" id="UP000676194"/>
    </source>
</evidence>
<keyword evidence="4" id="KW-1185">Reference proteome</keyword>
<feature type="transmembrane region" description="Helical" evidence="2">
    <location>
        <begin position="12"/>
        <end position="34"/>
    </location>
</feature>
<dbReference type="KEGG" id="tsph:KIH39_10825"/>
<proteinExistence type="predicted"/>
<evidence type="ECO:0000313" key="3">
    <source>
        <dbReference type="EMBL" id="QVL34371.1"/>
    </source>
</evidence>
<name>A0A8E6BAX2_9BACT</name>
<gene>
    <name evidence="3" type="ORF">KIH39_10825</name>
</gene>
<reference evidence="3" key="1">
    <citation type="submission" date="2021-05" db="EMBL/GenBank/DDBJ databases">
        <title>Complete genome sequence of the cellulolytic planctomycete Telmatocola sphagniphila SP2T and characterization of the first cellulase from planctomycetes.</title>
        <authorList>
            <person name="Rakitin A.L."/>
            <person name="Beletsky A.V."/>
            <person name="Naumoff D.G."/>
            <person name="Kulichevskaya I.S."/>
            <person name="Mardanov A.V."/>
            <person name="Ravin N.V."/>
            <person name="Dedysh S.N."/>
        </authorList>
    </citation>
    <scope>NUCLEOTIDE SEQUENCE</scope>
    <source>
        <strain evidence="3">SP2T</strain>
    </source>
</reference>
<dbReference type="AlphaFoldDB" id="A0A8E6BAX2"/>
<evidence type="ECO:0000256" key="1">
    <source>
        <dbReference type="SAM" id="MobiDB-lite"/>
    </source>
</evidence>
<dbReference type="EMBL" id="CP074694">
    <property type="protein sequence ID" value="QVL34371.1"/>
    <property type="molecule type" value="Genomic_DNA"/>
</dbReference>